<dbReference type="SUPFAM" id="SSF48452">
    <property type="entry name" value="TPR-like"/>
    <property type="match status" value="1"/>
</dbReference>
<organism evidence="8 9">
    <name type="scientific">Bacteroides intestinalis</name>
    <dbReference type="NCBI Taxonomy" id="329854"/>
    <lineage>
        <taxon>Bacteria</taxon>
        <taxon>Pseudomonadati</taxon>
        <taxon>Bacteroidota</taxon>
        <taxon>Bacteroidia</taxon>
        <taxon>Bacteroidales</taxon>
        <taxon>Bacteroidaceae</taxon>
        <taxon>Bacteroides</taxon>
    </lineage>
</organism>
<evidence type="ECO:0000259" key="7">
    <source>
        <dbReference type="Pfam" id="PF14322"/>
    </source>
</evidence>
<keyword evidence="3" id="KW-0732">Signal</keyword>
<feature type="domain" description="SusD-like N-terminal" evidence="7">
    <location>
        <begin position="93"/>
        <end position="183"/>
    </location>
</feature>
<evidence type="ECO:0000256" key="3">
    <source>
        <dbReference type="ARBA" id="ARBA00022729"/>
    </source>
</evidence>
<dbReference type="GO" id="GO:0009279">
    <property type="term" value="C:cell outer membrane"/>
    <property type="evidence" value="ECO:0007669"/>
    <property type="project" value="UniProtKB-SubCell"/>
</dbReference>
<feature type="domain" description="RagB/SusD" evidence="6">
    <location>
        <begin position="336"/>
        <end position="574"/>
    </location>
</feature>
<sequence>MKYLYRLFLLATFITGLTSCSDWLEPEPLSFYTPENGVKDVNGIETVLQVSRRQLKNEYYGNQDEQIAQIEYILSDMAISGAPEDYELHNLETQLTPTLIKGKQRVYKHFSHAWGGVKYANLVINRIPQIEASQEKKDELLAEGYFHLAYWYYRLVNQFGDVPLILEEIQEPRIDLQSTSREAILKYFCEKLEFAVEHLPMTAPAGAINRAAGEHLLTKYYLQCRRFDDAVKSATRCIENYGLKLMKNRFGIRANDQIHDVINDLFKEENITASENLEGILTVQEQFGSEGSVSPSEGSCRMRLYTPYWSGPQVRTPDGMGGYSKANAIVQMDSLGRGIGIVRPTNYYQYELWKDCGNDMRHNSLNWYDAKHYTYTNPQSAYFRKSIQPEYITGHDTIRCYYSWPYYKVFVDKDEINKGNEPKGGFTDWYVFRLAETYLLRAEAYYWQNKLSEALADVNEIRQRANAPLYQSVGLDEIFDERARELYLEEPRKCELTRVAYIKAALGQDGYTLDKMHEKNWYYDRVIAKNNFYRNEISHGTNSYKIKPYHVYWPIPQDAIDANNLNVINQNYGYQGSQNNIPPLETVVEPEK</sequence>
<dbReference type="Pfam" id="PF14322">
    <property type="entry name" value="SusD-like_3"/>
    <property type="match status" value="1"/>
</dbReference>
<evidence type="ECO:0000313" key="8">
    <source>
        <dbReference type="EMBL" id="RGV54603.1"/>
    </source>
</evidence>
<evidence type="ECO:0000259" key="6">
    <source>
        <dbReference type="Pfam" id="PF07980"/>
    </source>
</evidence>
<reference evidence="8 9" key="1">
    <citation type="submission" date="2018-08" db="EMBL/GenBank/DDBJ databases">
        <title>A genome reference for cultivated species of the human gut microbiota.</title>
        <authorList>
            <person name="Zou Y."/>
            <person name="Xue W."/>
            <person name="Luo G."/>
        </authorList>
    </citation>
    <scope>NUCLEOTIDE SEQUENCE [LARGE SCALE GENOMIC DNA]</scope>
    <source>
        <strain evidence="8 9">AF14-32</strain>
    </source>
</reference>
<name>A0A412YB34_9BACE</name>
<evidence type="ECO:0000256" key="1">
    <source>
        <dbReference type="ARBA" id="ARBA00004442"/>
    </source>
</evidence>
<accession>A0A412YB34</accession>
<dbReference type="Proteomes" id="UP000283850">
    <property type="component" value="Unassembled WGS sequence"/>
</dbReference>
<comment type="subcellular location">
    <subcellularLocation>
        <location evidence="1">Cell outer membrane</location>
    </subcellularLocation>
</comment>
<comment type="similarity">
    <text evidence="2">Belongs to the SusD family.</text>
</comment>
<evidence type="ECO:0000256" key="2">
    <source>
        <dbReference type="ARBA" id="ARBA00006275"/>
    </source>
</evidence>
<evidence type="ECO:0000256" key="4">
    <source>
        <dbReference type="ARBA" id="ARBA00023136"/>
    </source>
</evidence>
<keyword evidence="4" id="KW-0472">Membrane</keyword>
<comment type="caution">
    <text evidence="8">The sequence shown here is derived from an EMBL/GenBank/DDBJ whole genome shotgun (WGS) entry which is preliminary data.</text>
</comment>
<gene>
    <name evidence="8" type="ORF">DWW10_08830</name>
</gene>
<dbReference type="EMBL" id="QRZF01000005">
    <property type="protein sequence ID" value="RGV54603.1"/>
    <property type="molecule type" value="Genomic_DNA"/>
</dbReference>
<dbReference type="InterPro" id="IPR012944">
    <property type="entry name" value="SusD_RagB_dom"/>
</dbReference>
<dbReference type="Gene3D" id="1.25.40.390">
    <property type="match status" value="1"/>
</dbReference>
<dbReference type="PROSITE" id="PS51257">
    <property type="entry name" value="PROKAR_LIPOPROTEIN"/>
    <property type="match status" value="1"/>
</dbReference>
<dbReference type="Pfam" id="PF07980">
    <property type="entry name" value="SusD_RagB"/>
    <property type="match status" value="1"/>
</dbReference>
<dbReference type="AlphaFoldDB" id="A0A412YB34"/>
<evidence type="ECO:0000256" key="5">
    <source>
        <dbReference type="ARBA" id="ARBA00023237"/>
    </source>
</evidence>
<dbReference type="InterPro" id="IPR033985">
    <property type="entry name" value="SusD-like_N"/>
</dbReference>
<evidence type="ECO:0000313" key="9">
    <source>
        <dbReference type="Proteomes" id="UP000283850"/>
    </source>
</evidence>
<proteinExistence type="inferred from homology"/>
<dbReference type="InterPro" id="IPR011990">
    <property type="entry name" value="TPR-like_helical_dom_sf"/>
</dbReference>
<dbReference type="RefSeq" id="WP_022393448.1">
    <property type="nucleotide sequence ID" value="NZ_QRZF01000005.1"/>
</dbReference>
<keyword evidence="5" id="KW-0998">Cell outer membrane</keyword>
<protein>
    <submittedName>
        <fullName evidence="8">RagB/SusD family nutrient uptake outer membrane protein</fullName>
    </submittedName>
</protein>